<keyword evidence="1" id="KW-0732">Signal</keyword>
<feature type="signal peptide" evidence="1">
    <location>
        <begin position="1"/>
        <end position="21"/>
    </location>
</feature>
<protein>
    <submittedName>
        <fullName evidence="2">Uncharacterized protein</fullName>
    </submittedName>
</protein>
<name>A0ABT8IQR6_9BACL</name>
<organism evidence="2 3">
    <name type="scientific">Polycladomyces subterraneus</name>
    <dbReference type="NCBI Taxonomy" id="1016997"/>
    <lineage>
        <taxon>Bacteria</taxon>
        <taxon>Bacillati</taxon>
        <taxon>Bacillota</taxon>
        <taxon>Bacilli</taxon>
        <taxon>Bacillales</taxon>
        <taxon>Thermoactinomycetaceae</taxon>
        <taxon>Polycladomyces</taxon>
    </lineage>
</organism>
<feature type="chain" id="PRO_5047413678" evidence="1">
    <location>
        <begin position="22"/>
        <end position="294"/>
    </location>
</feature>
<evidence type="ECO:0000313" key="2">
    <source>
        <dbReference type="EMBL" id="MDN4595118.1"/>
    </source>
</evidence>
<evidence type="ECO:0000256" key="1">
    <source>
        <dbReference type="SAM" id="SignalP"/>
    </source>
</evidence>
<accession>A0ABT8IQR6</accession>
<dbReference type="EMBL" id="JANRHH010000049">
    <property type="protein sequence ID" value="MDN4595118.1"/>
    <property type="molecule type" value="Genomic_DNA"/>
</dbReference>
<reference evidence="2" key="1">
    <citation type="submission" date="2022-08" db="EMBL/GenBank/DDBJ databases">
        <title>Polycladomyces zharkentsis sp. nov., a novel thermophilic CMC and starch-degrading bacterium isolated from a geothermal spring in Kazakhstan.</title>
        <authorList>
            <person name="Mashzhan A."/>
            <person name="Kistaubaeva A."/>
            <person name="Javier-Lopez R."/>
            <person name="Birkeland N.-K."/>
        </authorList>
    </citation>
    <scope>NUCLEOTIDE SEQUENCE</scope>
    <source>
        <strain evidence="2">KSR 13</strain>
    </source>
</reference>
<dbReference type="RefSeq" id="WP_301240105.1">
    <property type="nucleotide sequence ID" value="NZ_JANRHH010000049.1"/>
</dbReference>
<dbReference type="Proteomes" id="UP001174196">
    <property type="component" value="Unassembled WGS sequence"/>
</dbReference>
<gene>
    <name evidence="2" type="ORF">NWF35_14705</name>
</gene>
<proteinExistence type="predicted"/>
<evidence type="ECO:0000313" key="3">
    <source>
        <dbReference type="Proteomes" id="UP001174196"/>
    </source>
</evidence>
<sequence>MNKKKLGLLALSVGVSGSVLFASGFSAMASSTSGYDQYKTAFKQTKAVQNVTGDLSVSVKDNGKNLFAIDSTIKEDIKNHEGSGKINIQENGKTQTLYVYKQGDKKIFKSSDSNIYYVTQEKEKKHHDRKYHRGEHDQDVEYVIDALMGGLRNDVHAVNKGNGGKEVTLTLSGSQISPVVQALGSVFVKHATEKHEYGDHHKLPFFKEEEWKSSLPKLTQDIKIKQVSTKAEINKQNLIQEQTAQLIVTGKDAAGKEHEVTVNIKLDLSQFNHTVTDKVELKGKKVETIQRENH</sequence>
<keyword evidence="3" id="KW-1185">Reference proteome</keyword>
<comment type="caution">
    <text evidence="2">The sequence shown here is derived from an EMBL/GenBank/DDBJ whole genome shotgun (WGS) entry which is preliminary data.</text>
</comment>